<reference evidence="1" key="1">
    <citation type="submission" date="2016-10" db="EMBL/GenBank/DDBJ databases">
        <authorList>
            <person name="de Groot N.N."/>
        </authorList>
    </citation>
    <scope>NUCLEOTIDE SEQUENCE</scope>
</reference>
<organism evidence="1">
    <name type="scientific">hydrothermal vent metagenome</name>
    <dbReference type="NCBI Taxonomy" id="652676"/>
    <lineage>
        <taxon>unclassified sequences</taxon>
        <taxon>metagenomes</taxon>
        <taxon>ecological metagenomes</taxon>
    </lineage>
</organism>
<name>A0A1W1B9F3_9ZZZZ</name>
<protein>
    <submittedName>
        <fullName evidence="1">Uncharacterized protein</fullName>
    </submittedName>
</protein>
<gene>
    <name evidence="1" type="ORF">MNB_SV-6-1781</name>
</gene>
<dbReference type="AlphaFoldDB" id="A0A1W1B9F3"/>
<proteinExistence type="predicted"/>
<sequence length="37" mass="4241">MKISENWKEIATKIATVVAIVALEELLRDSDDKNHCR</sequence>
<evidence type="ECO:0000313" key="1">
    <source>
        <dbReference type="EMBL" id="SFV50183.1"/>
    </source>
</evidence>
<accession>A0A1W1B9F3</accession>
<dbReference type="EMBL" id="FPHC01000007">
    <property type="protein sequence ID" value="SFV50183.1"/>
    <property type="molecule type" value="Genomic_DNA"/>
</dbReference>